<keyword evidence="1 5" id="KW-0540">Nuclease</keyword>
<comment type="subcellular location">
    <subcellularLocation>
        <location evidence="5">Nucleus</location>
    </subcellularLocation>
</comment>
<dbReference type="STRING" id="930990.A0A067M5E2"/>
<proteinExistence type="inferred from homology"/>
<comment type="similarity">
    <text evidence="5">Belongs to the 2H phosphoesterase superfamily. USB1 family.</text>
</comment>
<dbReference type="Proteomes" id="UP000027195">
    <property type="component" value="Unassembled WGS sequence"/>
</dbReference>
<keyword evidence="8" id="KW-1185">Reference proteome</keyword>
<feature type="region of interest" description="Disordered" evidence="6">
    <location>
        <begin position="1"/>
        <end position="35"/>
    </location>
</feature>
<protein>
    <recommendedName>
        <fullName evidence="5">U6 snRNA phosphodiesterase</fullName>
        <ecNumber evidence="5">3.1.4.-</ecNumber>
    </recommendedName>
</protein>
<dbReference type="GO" id="GO:0034477">
    <property type="term" value="P:U6 snRNA 3'-end processing"/>
    <property type="evidence" value="ECO:0007669"/>
    <property type="project" value="UniProtKB-UniRule"/>
</dbReference>
<sequence length="285" mass="31263">MAALPSLVQYSSSEDEAEDNVPGGTNLSSKRGASSSASDLSVVHPASALPALPVSFLSHIPTSDPTAHQGRRRLQPHVDGQFAAHVYISVPLNRKTFRILQNALALAKVEVPELYSLLGEGEKCDLHISLSRPIYLRAHQREEFKRAIRTLASESAPFIASFACFTSFTNDERTRTFLSLEIGAGHSELRRLSSALTPHLNFLHQKTYYDQPRFHASIAWALLHSGNDTNGDAFPSIPEFPPDFVEGLEDKMGKDIRAVGSLKVEEVEVKIGKEVKRYSLGGSLS</sequence>
<name>A0A067M5E2_BOTB1</name>
<evidence type="ECO:0000256" key="4">
    <source>
        <dbReference type="ARBA" id="ARBA00023242"/>
    </source>
</evidence>
<dbReference type="Gene3D" id="3.90.1140.10">
    <property type="entry name" value="Cyclic phosphodiesterase"/>
    <property type="match status" value="1"/>
</dbReference>
<comment type="function">
    <text evidence="5">Phosphodiesterase responsible for the U6 snRNA 3' end processing. Acts as an exoribonuclease (RNase) responsible for trimming the poly(U) tract of the last nucleotides in the pre-U6 snRNA molecule, leading to the formation of mature U6 snRNA.</text>
</comment>
<dbReference type="EMBL" id="KL198073">
    <property type="protein sequence ID" value="KDQ09910.1"/>
    <property type="molecule type" value="Genomic_DNA"/>
</dbReference>
<reference evidence="8" key="1">
    <citation type="journal article" date="2014" name="Proc. Natl. Acad. Sci. U.S.A.">
        <title>Extensive sampling of basidiomycete genomes demonstrates inadequacy of the white-rot/brown-rot paradigm for wood decay fungi.</title>
        <authorList>
            <person name="Riley R."/>
            <person name="Salamov A.A."/>
            <person name="Brown D.W."/>
            <person name="Nagy L.G."/>
            <person name="Floudas D."/>
            <person name="Held B.W."/>
            <person name="Levasseur A."/>
            <person name="Lombard V."/>
            <person name="Morin E."/>
            <person name="Otillar R."/>
            <person name="Lindquist E.A."/>
            <person name="Sun H."/>
            <person name="LaButti K.M."/>
            <person name="Schmutz J."/>
            <person name="Jabbour D."/>
            <person name="Luo H."/>
            <person name="Baker S.E."/>
            <person name="Pisabarro A.G."/>
            <person name="Walton J.D."/>
            <person name="Blanchette R.A."/>
            <person name="Henrissat B."/>
            <person name="Martin F."/>
            <person name="Cullen D."/>
            <person name="Hibbett D.S."/>
            <person name="Grigoriev I.V."/>
        </authorList>
    </citation>
    <scope>NUCLEOTIDE SEQUENCE [LARGE SCALE GENOMIC DNA]</scope>
    <source>
        <strain evidence="8">FD-172 SS1</strain>
    </source>
</reference>
<evidence type="ECO:0000256" key="3">
    <source>
        <dbReference type="ARBA" id="ARBA00023239"/>
    </source>
</evidence>
<dbReference type="HOGENOM" id="CLU_057212_1_0_1"/>
<dbReference type="InParanoid" id="A0A067M5E2"/>
<dbReference type="HAMAP" id="MF_03040">
    <property type="entry name" value="USB1"/>
    <property type="match status" value="1"/>
</dbReference>
<keyword evidence="3" id="KW-0456">Lyase</keyword>
<evidence type="ECO:0000256" key="5">
    <source>
        <dbReference type="HAMAP-Rule" id="MF_03040"/>
    </source>
</evidence>
<gene>
    <name evidence="5" type="primary">USB1</name>
    <name evidence="7" type="ORF">BOTBODRAFT_58433</name>
</gene>
<accession>A0A067M5E2</accession>
<keyword evidence="2 5" id="KW-0378">Hydrolase</keyword>
<dbReference type="PANTHER" id="PTHR13522">
    <property type="entry name" value="U6 SNRNA PHOSPHODIESTERASE 1"/>
    <property type="match status" value="1"/>
</dbReference>
<dbReference type="EC" id="3.1.4.-" evidence="5"/>
<evidence type="ECO:0000256" key="2">
    <source>
        <dbReference type="ARBA" id="ARBA00022801"/>
    </source>
</evidence>
<evidence type="ECO:0000256" key="6">
    <source>
        <dbReference type="SAM" id="MobiDB-lite"/>
    </source>
</evidence>
<keyword evidence="4 5" id="KW-0539">Nucleus</keyword>
<feature type="active site" description="Proton donor/acceptor" evidence="5">
    <location>
        <position position="215"/>
    </location>
</feature>
<evidence type="ECO:0000256" key="1">
    <source>
        <dbReference type="ARBA" id="ARBA00022722"/>
    </source>
</evidence>
<organism evidence="7 8">
    <name type="scientific">Botryobasidium botryosum (strain FD-172 SS1)</name>
    <dbReference type="NCBI Taxonomy" id="930990"/>
    <lineage>
        <taxon>Eukaryota</taxon>
        <taxon>Fungi</taxon>
        <taxon>Dikarya</taxon>
        <taxon>Basidiomycota</taxon>
        <taxon>Agaricomycotina</taxon>
        <taxon>Agaricomycetes</taxon>
        <taxon>Cantharellales</taxon>
        <taxon>Botryobasidiaceae</taxon>
        <taxon>Botryobasidium</taxon>
    </lineage>
</organism>
<dbReference type="PANTHER" id="PTHR13522:SF3">
    <property type="entry name" value="U6 SNRNA PHOSPHODIESTERASE 1"/>
    <property type="match status" value="1"/>
</dbReference>
<evidence type="ECO:0000313" key="7">
    <source>
        <dbReference type="EMBL" id="KDQ09910.1"/>
    </source>
</evidence>
<dbReference type="GO" id="GO:1990838">
    <property type="term" value="F:poly(U)-specific exoribonuclease activity, producing 3' uridine cyclic phosphate ends"/>
    <property type="evidence" value="ECO:0007669"/>
    <property type="project" value="UniProtKB-UniRule"/>
</dbReference>
<dbReference type="OrthoDB" id="49151at2759"/>
<feature type="active site" description="Proton donor/acceptor" evidence="5">
    <location>
        <position position="127"/>
    </location>
</feature>
<dbReference type="GO" id="GO:0016829">
    <property type="term" value="F:lyase activity"/>
    <property type="evidence" value="ECO:0007669"/>
    <property type="project" value="UniProtKB-KW"/>
</dbReference>
<dbReference type="AlphaFoldDB" id="A0A067M5E2"/>
<dbReference type="InterPro" id="IPR027521">
    <property type="entry name" value="Usb1"/>
</dbReference>
<dbReference type="GO" id="GO:0005634">
    <property type="term" value="C:nucleus"/>
    <property type="evidence" value="ECO:0007669"/>
    <property type="project" value="UniProtKB-SubCell"/>
</dbReference>
<evidence type="ECO:0000313" key="8">
    <source>
        <dbReference type="Proteomes" id="UP000027195"/>
    </source>
</evidence>
<dbReference type="Pfam" id="PF09749">
    <property type="entry name" value="HVSL"/>
    <property type="match status" value="1"/>
</dbReference>